<feature type="region of interest" description="Disordered" evidence="9">
    <location>
        <begin position="558"/>
        <end position="579"/>
    </location>
</feature>
<dbReference type="InterPro" id="IPR057326">
    <property type="entry name" value="KR_dom"/>
</dbReference>
<dbReference type="InterPro" id="IPR014030">
    <property type="entry name" value="Ketoacyl_synth_N"/>
</dbReference>
<feature type="region of interest" description="N-terminal hotdog fold" evidence="8">
    <location>
        <begin position="957"/>
        <end position="1095"/>
    </location>
</feature>
<dbReference type="InterPro" id="IPR001242">
    <property type="entry name" value="Condensation_dom"/>
</dbReference>
<dbReference type="PROSITE" id="PS00012">
    <property type="entry name" value="PHOSPHOPANTETHEINE"/>
    <property type="match status" value="2"/>
</dbReference>
<dbReference type="Pfam" id="PF00501">
    <property type="entry name" value="AMP-binding"/>
    <property type="match status" value="1"/>
</dbReference>
<dbReference type="Pfam" id="PF02801">
    <property type="entry name" value="Ketoacyl-synt_C"/>
    <property type="match status" value="1"/>
</dbReference>
<dbReference type="InterPro" id="IPR050091">
    <property type="entry name" value="PKS_NRPS_Biosynth_Enz"/>
</dbReference>
<dbReference type="CDD" id="cd19532">
    <property type="entry name" value="C_PKS-NRPS"/>
    <property type="match status" value="1"/>
</dbReference>
<dbReference type="PROSITE" id="PS00455">
    <property type="entry name" value="AMP_BINDING"/>
    <property type="match status" value="1"/>
</dbReference>
<dbReference type="InterPro" id="IPR000873">
    <property type="entry name" value="AMP-dep_synth/lig_dom"/>
</dbReference>
<dbReference type="SUPFAM" id="SSF52777">
    <property type="entry name" value="CoA-dependent acyltransferases"/>
    <property type="match status" value="2"/>
</dbReference>
<sequence length="4347" mass="471963">MNLRITFASEKAPCLDRPAPKASPNGPPSLALNSGISVLSPAQSQLNNPIMRTKMVPEPIAIVGSAHRFPGDANSPSKLWTLLSSPKDVQSLIPTHRFSATGFYHPDGTHHGTSNVQHSYLLSEDPRAFDASFFGIKPAEANAIDPQQRLLLETTYESLEAAGITVDQLKGSDTAVYIGLMCTDYTDLLMRDPESIPTYTGTGTAASIMSNRISHFFNWHGPSMTIDTACSSSLVAVHQAVQTLRAGTSRVAIAGGSNLLLGPEMYIAESKLAMLSPTGRSRMWDASADGYARGDGVAAVVLKTLSAALADGDYIECIIRETGVNQDGRTPRITMPSAAAQKKLILETRGPLPILRGSWDWHSSGSIKTVIGHTEGTAGLAGLLKASLALQAGKVPPNLLFNSLSAKVAPFYNNLQIVTGEAVPWPETVDGAPRRASVNSFGFGGTNAHAILESYEATSPSANLDKRRTINTLPLVFTAKSEQSLVNTLEAYSTYLQENPEANIRNLAWTLNFRRTQFPMRTTLSAVNISSLQDAIQQKLKAIRNKEADAFSTVSNINNSSKMKKKKKAKKSTMQQQSKPTLAVFTGQGAQWSGMMRELVRSSPFVQGRLRSLEQCLSRLPKEDRPSWSLVRELTEGSNRVKEAALSQPLCTALQIVMVDILRAAAVKLDAVVGHSSGEMAAAYAAGFLSAEDAIVISYYRGLHSRLAGGGEDGSIKGGMLAVGISSEDAADLVSIPELQGRVVVAACNSNSSFTLSGDRDAIELARDILADEGKFARMLQVDKAYHSPHMPKCSDAYLTAIRKCDIKVQSPPPSEHQQRPVWYSSVDEVVMTGQRRDLADTYWNDNLTKPVLFSQALESATAASGPFGVAIEIRPHAALKGPVAQHDVEALADCMGFLGTAGLNLDLDALDKVLNGVDAPPPQLLKSLPAYGWNHQHSYWHESRISRSYRTRAPTHPLLGTRVNDGADQEFRWRNFLSPAELPWLTGHSIQGQLVFPAAAYISTCVEAARAMSGDNEIRLVELIDVVLGQALVFKDETSKVEILFSITGIEHNHQGEGEDSLTANFVLYSAANPDSDTLSANASGKLRIVYGTAAAEVLPPRSPDPLDLVAVPEDRFYTVLKDSGYGYTGPFRALHQLRRKLGHTLGLARYASYTSVQGGGMESNTGMARVAIDPAMLDATVQSIILAKSWPGDGRLWSMHVPQRIDRVSINLSFWGRLETVACDHYASSYSQPISGILGDIRIFAGNESESDISQSHAMIQMEGVLAVPLDPATPDNDRIMFSQLVWGYAEPNAELIAYDGRASNDDYDLAYVLERVAHYYLGQLERAFDDHHPARKQGPYVGLLRYARHVTSRPPLGMAQGQLPDAEESILRESARFPTNIDLQMMHLIGRHLGAVVRGEANMIEYLTADKLLDRYYEQAMSISIYTTYMARVVASITHRFPHMHILEVGAGTGGATKHIMKAVQGVFRSYTFTDVSSGFFENARSLFSRQGNGDGIGSGRGGDKMTFKVLDLEKDVTNQGFAPESCDLIIASLVLHATTNLKATMENVRQLLKPGGYLVMLEVTNLEQARLGFIFGSLPGWWLGASDGRVLSPCLPKDGWDAVLRRSGFSGVDSSTPDLDALPYPLSVIVTQAVDKEIQFLRDPLAAPYDILIPGSDKAPAMHDLVLVGGRSKSEFKTNSSEIDAGAEATDPAVVTNLEKLLSNHAGSISHYPTLQHLKNAYDAGDVPAGAVTVFLTDLLDEPVFKALTQGDLDGLRAMYKQSRAVLWIAQGARNSNPHHSQSLGFVRSMQLEMSHVRSQFLDLGNTAASLFPRVIAEHLLRFAVLDAQEQEQQGQAEDLPLDVPRAQAEAQAPSVRHAMWSIEPELAIEDGILRVPRIRPCRDRNDRYNAARRIVTEQVNPLHNSVQLVQGTRGYMLQKSPAAKSNGHVGDVTIEVCYSMLTPVPVGTSNDSIHEHSQRQFLVSGRLSGTPYTAVAMSNYNASIIRVPKDCVALCTEAVDPVILRQAHYHATLATVMSTADSLVVILDPEPDMLLSLKTRLDSQGVRVLVLSSGQSSEMNTRIALLNIQSRLINKHCTRAELLASLPPGMSLFLDASAESHSGLGDRIVQCLPSECRTYRYRHNNAPQDQSPVSGSSSATASSELSASQLRSFVDAARQEVSSYAVRTLPLPPPSLHAFTEMQDLKKPVRVGAVIDWTMAPDQSCSVNIQPVHAQVHLRGDRTYWLVGLTGSLGISLCRWMIRQGARTIVVTSRKPNVDARVLAELATSKPGVTVMIKLLAADVTSMSSLAALRQHMARSLPPIAGVAQGAMVLQDSTLADMTLDQFNSVLAPKVDGSKNLDALFQNDEDKLDFFVMFSSAVGVTGNIGQSNYSAANMFMTGLAANRRKRGLAGSTINIGVILGVGYVTRETSQSLQDNLARSGHSWMSEEDFHTLFAEGVLAGSPELNQKPDLNSGLRIVGASDAQRPSWSFSPKFQHLIRHVDSADADATTTNKARVSIRLQLATASTAQVAMEMLTEAFVAKLGVMLQLPESKNENSPSSNSIVDLRAEDIGIDSLNAVELRSWILKQLKVDVPVLRILGGSTLRELLDFILDNIPAQLVPLLEAERRVVHHSISHTRTEPAEVQSEQRQHVPDEDSEVEATENPVVQMPHNDGNELNSDDEESDSDEESDDDEETRSSRGTESFTMVTNEEVTAQKVVSINSSNSTSDRRSNGGSNAVEEGEIEQQQQQQQQQQREQKSDYQRLVPMSFAQSRFWFLKHYIEDPTTFNVTVMLEVIGTLRQRDLELAVLAVGQRHEALRTCLFQDEHEQPMQGVLATSPLRLETKTYSSEAELQMETQMVRDNVYDIEHGRVMRIVLLSAATNGSPSYLVVGYHHINMDGISFQLLLNDLSQAYGHKPLAQKVLQYPDHAIRQRSQQASGAWDEDLAYWRQEFVSQPLPPVLPLLPVASARQRHALTRYEDHKATFRVPKPLAAKIRALGKQSKTSPYHLYLTTLLVLLARLSRTSTSASTTSAHSASASASESASDSDICIGLADAGRVDADAATGVGLYLNLLPVRLRYAPEQTLIEAVRTTRSRVYAATAHSRPPLDVVLSELAVERSASHSPLFQVLVDYRQSIEERQAFGGGPAAGGCVLQGHKYDVGRTAYDVALDVTDNANGEALLVIGVQAGLYELYAAEALMSCYTTLLEQFCKNPEARLDEARIFSEAHISKALVAGRGEMTASTWEPTLVHQVERMAQLYPNNLAIKDASGNTMTYKTMISRVLRISTALEALNLKALAGSRIGVFQDTTADWICSMLAIMRVGGVYVPMDLKVGIQRLAMAVKDCQPAVILFDASTRAQLPELLGLAVLEPLTINVGDIGVSPYPGSSLASIKTGGNVALPAAPAVVLYTSGSTGVPKGTVLKHEGILANIEGNTREFQIGPSDIGLQQIALSFDFSVWQIFMCLANGAGLVMAPKSARGDAKALTELIVAEGITFTGATPSEYISWLRYGDKAALRSSEWTCAVSSGEQMTDTMKRLVATLAKLDLKLFNGYGPTEGSFSTAKLRVDYLDERVASCPYTPGGYTQPNYTIYILDGDLQPLPCGFEGQIAIGGAGVGLGYLNNDDMTAQRFVPDPFVKRATHTYLKQQGWAAMHLTGDCGVLRPDDGALLVRGRVSGDTQTKLRGLRIDLRDIEVAIIKAAANDSEGPIVNDAVVSVRTAAASTDEQQKEGAEFLVAHIVFAPHVSQSERERVLDALPRSLPLPQFMVPSVFVPLERLHLNAHLKLDRRAVAALPLPQASEKRIVRLNSELSAVEAKLAHMWESVIPAEIRGDHFVSSKTSDFFAVGGDSLLLLKLREEISRSFGVDLPLVQLFEASSLESMAARIQAIVGVGPISAPTTPDLEKQEQAQVQPRHVADDMILKGDMTTAGGTIDWDLETDIKLDKIDEIETSPYPPRWRQSITRPNSNSIRETVTVVLTGATGFLGKALLQALLQDTRVARIHCIAVRRPDSHTDPIFKDAKVLLHEGDLGQPMLGLSPSGAESIFGQAQDVIIIHNGADVSFLKPYAALRRTNVGSTSELVRMATRHRRAVAAIHYVSTAGVAQFTGRASVGEESVANTKPSTATMGAMIGAGYAASKWASEVLLEKASHATGLPVTVHRPTNVTGGAAPTSDVMQSILHYSRVVGAVPVSDVWDPASGGQLDFVMVETVAEGVVRAALDGVFADPTAVTAPQDTHSLASSGSESTPLRFAHYLGEVQVPLHAVGQFLQKQTGRPLRAVPLTVWVVEAEMAGLDPLVAEVLVEAERSGVKISFPRLVKGYIKNLDQGLQNKQQGWGVFTPIFRTASKVSNIFGLA</sequence>
<feature type="compositionally biased region" description="Basic and acidic residues" evidence="9">
    <location>
        <begin position="2625"/>
        <end position="2642"/>
    </location>
</feature>
<dbReference type="PROSITE" id="PS52019">
    <property type="entry name" value="PKS_MFAS_DH"/>
    <property type="match status" value="1"/>
</dbReference>
<feature type="active site" description="Proton acceptor; for dehydratase activity" evidence="8">
    <location>
        <position position="989"/>
    </location>
</feature>
<dbReference type="SMART" id="SM00822">
    <property type="entry name" value="PKS_KR"/>
    <property type="match status" value="1"/>
</dbReference>
<feature type="compositionally biased region" description="Low complexity" evidence="9">
    <location>
        <begin position="2708"/>
        <end position="2725"/>
    </location>
</feature>
<dbReference type="InterPro" id="IPR020845">
    <property type="entry name" value="AMP-binding_CS"/>
</dbReference>
<protein>
    <recommendedName>
        <fullName evidence="15">Polyketide synthase</fullName>
    </recommendedName>
</protein>
<dbReference type="Gene3D" id="1.10.1200.10">
    <property type="entry name" value="ACP-like"/>
    <property type="match status" value="2"/>
</dbReference>
<dbReference type="GO" id="GO:0006633">
    <property type="term" value="P:fatty acid biosynthetic process"/>
    <property type="evidence" value="ECO:0007669"/>
    <property type="project" value="InterPro"/>
</dbReference>
<feature type="domain" description="Carrier" evidence="10">
    <location>
        <begin position="3800"/>
        <end position="3881"/>
    </location>
</feature>
<dbReference type="InterPro" id="IPR013217">
    <property type="entry name" value="Methyltransf_12"/>
</dbReference>
<dbReference type="GO" id="GO:0016874">
    <property type="term" value="F:ligase activity"/>
    <property type="evidence" value="ECO:0007669"/>
    <property type="project" value="UniProtKB-KW"/>
</dbReference>
<keyword evidence="14" id="KW-1185">Reference proteome</keyword>
<evidence type="ECO:0000256" key="5">
    <source>
        <dbReference type="ARBA" id="ARBA00022679"/>
    </source>
</evidence>
<evidence type="ECO:0000256" key="3">
    <source>
        <dbReference type="ARBA" id="ARBA00022598"/>
    </source>
</evidence>
<keyword evidence="2" id="KW-0597">Phosphoprotein</keyword>
<dbReference type="InterPro" id="IPR014043">
    <property type="entry name" value="Acyl_transferase_dom"/>
</dbReference>
<evidence type="ECO:0000256" key="2">
    <source>
        <dbReference type="ARBA" id="ARBA00022553"/>
    </source>
</evidence>
<dbReference type="Pfam" id="PF00698">
    <property type="entry name" value="Acyl_transf_1"/>
    <property type="match status" value="1"/>
</dbReference>
<evidence type="ECO:0000256" key="4">
    <source>
        <dbReference type="ARBA" id="ARBA00022603"/>
    </source>
</evidence>
<dbReference type="InterPro" id="IPR045851">
    <property type="entry name" value="AMP-bd_C_sf"/>
</dbReference>
<dbReference type="InterPro" id="IPR042104">
    <property type="entry name" value="PKS_dehydratase_sf"/>
</dbReference>
<organism evidence="13 14">
    <name type="scientific">Zopfia rhizophila CBS 207.26</name>
    <dbReference type="NCBI Taxonomy" id="1314779"/>
    <lineage>
        <taxon>Eukaryota</taxon>
        <taxon>Fungi</taxon>
        <taxon>Dikarya</taxon>
        <taxon>Ascomycota</taxon>
        <taxon>Pezizomycotina</taxon>
        <taxon>Dothideomycetes</taxon>
        <taxon>Dothideomycetes incertae sedis</taxon>
        <taxon>Zopfiaceae</taxon>
        <taxon>Zopfia</taxon>
    </lineage>
</organism>
<dbReference type="SMART" id="SM00825">
    <property type="entry name" value="PKS_KS"/>
    <property type="match status" value="1"/>
</dbReference>
<dbReference type="EMBL" id="ML994612">
    <property type="protein sequence ID" value="KAF2193876.1"/>
    <property type="molecule type" value="Genomic_DNA"/>
</dbReference>
<gene>
    <name evidence="13" type="ORF">K469DRAFT_744670</name>
</gene>
<dbReference type="GO" id="GO:0008168">
    <property type="term" value="F:methyltransferase activity"/>
    <property type="evidence" value="ECO:0007669"/>
    <property type="project" value="UniProtKB-KW"/>
</dbReference>
<dbReference type="Pfam" id="PF21089">
    <property type="entry name" value="PKS_DH_N"/>
    <property type="match status" value="1"/>
</dbReference>
<dbReference type="InterPro" id="IPR006162">
    <property type="entry name" value="Ppantetheine_attach_site"/>
</dbReference>
<dbReference type="Pfam" id="PF08242">
    <property type="entry name" value="Methyltransf_12"/>
    <property type="match status" value="1"/>
</dbReference>
<feature type="active site" description="Proton donor; for dehydratase activity" evidence="8">
    <location>
        <position position="1180"/>
    </location>
</feature>
<dbReference type="GO" id="GO:0031177">
    <property type="term" value="F:phosphopantetheine binding"/>
    <property type="evidence" value="ECO:0007669"/>
    <property type="project" value="InterPro"/>
</dbReference>
<dbReference type="SUPFAM" id="SSF47336">
    <property type="entry name" value="ACP-like"/>
    <property type="match status" value="2"/>
</dbReference>
<dbReference type="InterPro" id="IPR020806">
    <property type="entry name" value="PKS_PP-bd"/>
</dbReference>
<keyword evidence="3" id="KW-0436">Ligase</keyword>
<feature type="domain" description="PKS/mFAS DH" evidence="12">
    <location>
        <begin position="957"/>
        <end position="1278"/>
    </location>
</feature>
<dbReference type="Gene3D" id="3.40.50.720">
    <property type="entry name" value="NAD(P)-binding Rossmann-like Domain"/>
    <property type="match status" value="2"/>
</dbReference>
<dbReference type="InterPro" id="IPR014031">
    <property type="entry name" value="Ketoacyl_synth_C"/>
</dbReference>
<dbReference type="Gene3D" id="3.10.129.110">
    <property type="entry name" value="Polyketide synthase dehydratase"/>
    <property type="match status" value="1"/>
</dbReference>
<dbReference type="InterPro" id="IPR013968">
    <property type="entry name" value="PKS_KR"/>
</dbReference>
<keyword evidence="7" id="KW-0511">Multifunctional enzyme</keyword>
<dbReference type="Gene3D" id="3.40.50.150">
    <property type="entry name" value="Vaccinia Virus protein VP39"/>
    <property type="match status" value="1"/>
</dbReference>
<dbReference type="Pfam" id="PF07993">
    <property type="entry name" value="NAD_binding_4"/>
    <property type="match status" value="1"/>
</dbReference>
<dbReference type="Pfam" id="PF00109">
    <property type="entry name" value="ketoacyl-synt"/>
    <property type="match status" value="1"/>
</dbReference>
<dbReference type="GO" id="GO:0009403">
    <property type="term" value="P:toxin biosynthetic process"/>
    <property type="evidence" value="ECO:0007669"/>
    <property type="project" value="UniProtKB-ARBA"/>
</dbReference>
<evidence type="ECO:0000256" key="8">
    <source>
        <dbReference type="PROSITE-ProRule" id="PRU01363"/>
    </source>
</evidence>
<dbReference type="InterPro" id="IPR036291">
    <property type="entry name" value="NAD(P)-bd_dom_sf"/>
</dbReference>
<dbReference type="InterPro" id="IPR036736">
    <property type="entry name" value="ACP-like_sf"/>
</dbReference>
<dbReference type="Proteomes" id="UP000800200">
    <property type="component" value="Unassembled WGS sequence"/>
</dbReference>
<dbReference type="PANTHER" id="PTHR43775:SF20">
    <property type="entry name" value="HYBRID PKS-NRPS SYNTHETASE APDA"/>
    <property type="match status" value="1"/>
</dbReference>
<dbReference type="CDD" id="cd02440">
    <property type="entry name" value="AdoMet_MTases"/>
    <property type="match status" value="1"/>
</dbReference>
<feature type="domain" description="Ketosynthase family 3 (KS3)" evidence="11">
    <location>
        <begin position="57"/>
        <end position="454"/>
    </location>
</feature>
<dbReference type="Gene3D" id="3.30.559.30">
    <property type="entry name" value="Nonribosomal peptide synthetase, condensation domain"/>
    <property type="match status" value="1"/>
</dbReference>
<evidence type="ECO:0000313" key="14">
    <source>
        <dbReference type="Proteomes" id="UP000800200"/>
    </source>
</evidence>
<proteinExistence type="predicted"/>
<dbReference type="InterPro" id="IPR001227">
    <property type="entry name" value="Ac_transferase_dom_sf"/>
</dbReference>
<name>A0A6A6EVH1_9PEZI</name>
<dbReference type="InterPro" id="IPR032821">
    <property type="entry name" value="PKS_assoc"/>
</dbReference>
<evidence type="ECO:0000259" key="10">
    <source>
        <dbReference type="PROSITE" id="PS50075"/>
    </source>
</evidence>
<keyword evidence="6" id="KW-0677">Repeat</keyword>
<dbReference type="InterPro" id="IPR049551">
    <property type="entry name" value="PKS_DH_C"/>
</dbReference>
<feature type="compositionally biased region" description="Basic residues" evidence="9">
    <location>
        <begin position="562"/>
        <end position="571"/>
    </location>
</feature>
<dbReference type="PANTHER" id="PTHR43775">
    <property type="entry name" value="FATTY ACID SYNTHASE"/>
    <property type="match status" value="1"/>
</dbReference>
<feature type="compositionally biased region" description="Low complexity" evidence="9">
    <location>
        <begin position="2733"/>
        <end position="2743"/>
    </location>
</feature>
<dbReference type="Gene3D" id="3.30.559.10">
    <property type="entry name" value="Chloramphenicol acetyltransferase-like domain"/>
    <property type="match status" value="1"/>
</dbReference>
<dbReference type="InterPro" id="IPR049552">
    <property type="entry name" value="PKS_DH_N"/>
</dbReference>
<dbReference type="PROSITE" id="PS52004">
    <property type="entry name" value="KS3_2"/>
    <property type="match status" value="1"/>
</dbReference>
<dbReference type="InterPro" id="IPR020841">
    <property type="entry name" value="PKS_Beta-ketoAc_synthase_dom"/>
</dbReference>
<dbReference type="InterPro" id="IPR049900">
    <property type="entry name" value="PKS_mFAS_DH"/>
</dbReference>
<dbReference type="Pfam" id="PF16197">
    <property type="entry name" value="KAsynt_C_assoc"/>
    <property type="match status" value="1"/>
</dbReference>
<dbReference type="OrthoDB" id="329835at2759"/>
<dbReference type="Pfam" id="PF08659">
    <property type="entry name" value="KR"/>
    <property type="match status" value="1"/>
</dbReference>
<evidence type="ECO:0000259" key="11">
    <source>
        <dbReference type="PROSITE" id="PS52004"/>
    </source>
</evidence>
<dbReference type="PROSITE" id="PS00606">
    <property type="entry name" value="KS3_1"/>
    <property type="match status" value="1"/>
</dbReference>
<feature type="compositionally biased region" description="Polar residues" evidence="9">
    <location>
        <begin position="2687"/>
        <end position="2707"/>
    </location>
</feature>
<dbReference type="InterPro" id="IPR009081">
    <property type="entry name" value="PP-bd_ACP"/>
</dbReference>
<dbReference type="SUPFAM" id="SSF51735">
    <property type="entry name" value="NAD(P)-binding Rossmann-fold domains"/>
    <property type="match status" value="2"/>
</dbReference>
<dbReference type="SMART" id="SM00827">
    <property type="entry name" value="PKS_AT"/>
    <property type="match status" value="1"/>
</dbReference>
<dbReference type="Pfam" id="PF00668">
    <property type="entry name" value="Condensation"/>
    <property type="match status" value="2"/>
</dbReference>
<keyword evidence="4" id="KW-0489">Methyltransferase</keyword>
<dbReference type="CDD" id="cd05930">
    <property type="entry name" value="A_NRPS"/>
    <property type="match status" value="1"/>
</dbReference>
<evidence type="ECO:0000313" key="13">
    <source>
        <dbReference type="EMBL" id="KAF2193876.1"/>
    </source>
</evidence>
<evidence type="ECO:0000256" key="6">
    <source>
        <dbReference type="ARBA" id="ARBA00022737"/>
    </source>
</evidence>
<evidence type="ECO:0000256" key="1">
    <source>
        <dbReference type="ARBA" id="ARBA00022450"/>
    </source>
</evidence>
<reference evidence="13" key="1">
    <citation type="journal article" date="2020" name="Stud. Mycol.">
        <title>101 Dothideomycetes genomes: a test case for predicting lifestyles and emergence of pathogens.</title>
        <authorList>
            <person name="Haridas S."/>
            <person name="Albert R."/>
            <person name="Binder M."/>
            <person name="Bloem J."/>
            <person name="Labutti K."/>
            <person name="Salamov A."/>
            <person name="Andreopoulos B."/>
            <person name="Baker S."/>
            <person name="Barry K."/>
            <person name="Bills G."/>
            <person name="Bluhm B."/>
            <person name="Cannon C."/>
            <person name="Castanera R."/>
            <person name="Culley D."/>
            <person name="Daum C."/>
            <person name="Ezra D."/>
            <person name="Gonzalez J."/>
            <person name="Henrissat B."/>
            <person name="Kuo A."/>
            <person name="Liang C."/>
            <person name="Lipzen A."/>
            <person name="Lutzoni F."/>
            <person name="Magnuson J."/>
            <person name="Mondo S."/>
            <person name="Nolan M."/>
            <person name="Ohm R."/>
            <person name="Pangilinan J."/>
            <person name="Park H.-J."/>
            <person name="Ramirez L."/>
            <person name="Alfaro M."/>
            <person name="Sun H."/>
            <person name="Tritt A."/>
            <person name="Yoshinaga Y."/>
            <person name="Zwiers L.-H."/>
            <person name="Turgeon B."/>
            <person name="Goodwin S."/>
            <person name="Spatafora J."/>
            <person name="Crous P."/>
            <person name="Grigoriev I."/>
        </authorList>
    </citation>
    <scope>NUCLEOTIDE SEQUENCE</scope>
    <source>
        <strain evidence="13">CBS 207.26</strain>
    </source>
</reference>
<feature type="compositionally biased region" description="Acidic residues" evidence="9">
    <location>
        <begin position="2666"/>
        <end position="2683"/>
    </location>
</feature>
<dbReference type="GO" id="GO:0032259">
    <property type="term" value="P:methylation"/>
    <property type="evidence" value="ECO:0007669"/>
    <property type="project" value="UniProtKB-KW"/>
</dbReference>
<feature type="domain" description="Carrier" evidence="10">
    <location>
        <begin position="2521"/>
        <end position="2603"/>
    </location>
</feature>
<dbReference type="InterPro" id="IPR016039">
    <property type="entry name" value="Thiolase-like"/>
</dbReference>
<evidence type="ECO:0000256" key="7">
    <source>
        <dbReference type="ARBA" id="ARBA00023268"/>
    </source>
</evidence>
<dbReference type="Gene3D" id="3.30.300.30">
    <property type="match status" value="1"/>
</dbReference>
<feature type="region of interest" description="C-terminal hotdog fold" evidence="8">
    <location>
        <begin position="1110"/>
        <end position="1278"/>
    </location>
</feature>
<dbReference type="InterPro" id="IPR013120">
    <property type="entry name" value="FAR_NAD-bd"/>
</dbReference>
<dbReference type="InterPro" id="IPR020807">
    <property type="entry name" value="PKS_DH"/>
</dbReference>
<evidence type="ECO:0008006" key="15">
    <source>
        <dbReference type="Google" id="ProtNLM"/>
    </source>
</evidence>
<accession>A0A6A6EVH1</accession>
<dbReference type="CDD" id="cd00833">
    <property type="entry name" value="PKS"/>
    <property type="match status" value="1"/>
</dbReference>
<evidence type="ECO:0000256" key="9">
    <source>
        <dbReference type="SAM" id="MobiDB-lite"/>
    </source>
</evidence>
<dbReference type="SUPFAM" id="SSF53335">
    <property type="entry name" value="S-adenosyl-L-methionine-dependent methyltransferases"/>
    <property type="match status" value="1"/>
</dbReference>
<dbReference type="Pfam" id="PF14765">
    <property type="entry name" value="PS-DH"/>
    <property type="match status" value="1"/>
</dbReference>
<dbReference type="InterPro" id="IPR016036">
    <property type="entry name" value="Malonyl_transacylase_ACP-bd"/>
</dbReference>
<dbReference type="SMART" id="SM00823">
    <property type="entry name" value="PKS_PP"/>
    <property type="match status" value="2"/>
</dbReference>
<dbReference type="Gene3D" id="3.40.366.10">
    <property type="entry name" value="Malonyl-Coenzyme A Acyl Carrier Protein, domain 2"/>
    <property type="match status" value="1"/>
</dbReference>
<dbReference type="SUPFAM" id="SSF55048">
    <property type="entry name" value="Probable ACP-binding domain of malonyl-CoA ACP transacylase"/>
    <property type="match status" value="1"/>
</dbReference>
<dbReference type="Gene3D" id="3.40.47.10">
    <property type="match status" value="2"/>
</dbReference>
<dbReference type="GO" id="GO:0004315">
    <property type="term" value="F:3-oxoacyl-[acyl-carrier-protein] synthase activity"/>
    <property type="evidence" value="ECO:0007669"/>
    <property type="project" value="InterPro"/>
</dbReference>
<dbReference type="SMART" id="SM00826">
    <property type="entry name" value="PKS_DH"/>
    <property type="match status" value="1"/>
</dbReference>
<keyword evidence="5" id="KW-0808">Transferase</keyword>
<evidence type="ECO:0000259" key="12">
    <source>
        <dbReference type="PROSITE" id="PS52019"/>
    </source>
</evidence>
<dbReference type="InterPro" id="IPR029063">
    <property type="entry name" value="SAM-dependent_MTases_sf"/>
</dbReference>
<dbReference type="SUPFAM" id="SSF53901">
    <property type="entry name" value="Thiolase-like"/>
    <property type="match status" value="2"/>
</dbReference>
<dbReference type="PROSITE" id="PS50075">
    <property type="entry name" value="CARRIER"/>
    <property type="match status" value="2"/>
</dbReference>
<dbReference type="SUPFAM" id="SSF56801">
    <property type="entry name" value="Acetyl-CoA synthetase-like"/>
    <property type="match status" value="1"/>
</dbReference>
<dbReference type="InterPro" id="IPR016035">
    <property type="entry name" value="Acyl_Trfase/lysoPLipase"/>
</dbReference>
<dbReference type="InterPro" id="IPR042099">
    <property type="entry name" value="ANL_N_sf"/>
</dbReference>
<feature type="region of interest" description="Disordered" evidence="9">
    <location>
        <begin position="2622"/>
        <end position="2749"/>
    </location>
</feature>
<dbReference type="InterPro" id="IPR018201">
    <property type="entry name" value="Ketoacyl_synth_AS"/>
</dbReference>
<dbReference type="Pfam" id="PF00550">
    <property type="entry name" value="PP-binding"/>
    <property type="match status" value="2"/>
</dbReference>
<dbReference type="Gene3D" id="3.40.50.12780">
    <property type="entry name" value="N-terminal domain of ligase-like"/>
    <property type="match status" value="1"/>
</dbReference>
<dbReference type="GO" id="GO:0004312">
    <property type="term" value="F:fatty acid synthase activity"/>
    <property type="evidence" value="ECO:0007669"/>
    <property type="project" value="TreeGrafter"/>
</dbReference>
<keyword evidence="1" id="KW-0596">Phosphopantetheine</keyword>
<dbReference type="InterPro" id="IPR023213">
    <property type="entry name" value="CAT-like_dom_sf"/>
</dbReference>
<dbReference type="SUPFAM" id="SSF52151">
    <property type="entry name" value="FabD/lysophospholipase-like"/>
    <property type="match status" value="1"/>
</dbReference>